<name>A0A2C6LB92_9APIC</name>
<dbReference type="RefSeq" id="XP_067925899.1">
    <property type="nucleotide sequence ID" value="XM_068062122.1"/>
</dbReference>
<feature type="compositionally biased region" description="Basic and acidic residues" evidence="1">
    <location>
        <begin position="511"/>
        <end position="524"/>
    </location>
</feature>
<keyword evidence="3" id="KW-1185">Reference proteome</keyword>
<comment type="caution">
    <text evidence="2">The sequence shown here is derived from an EMBL/GenBank/DDBJ whole genome shotgun (WGS) entry which is preliminary data.</text>
</comment>
<feature type="compositionally biased region" description="Basic residues" evidence="1">
    <location>
        <begin position="58"/>
        <end position="72"/>
    </location>
</feature>
<proteinExistence type="predicted"/>
<feature type="compositionally biased region" description="Basic and acidic residues" evidence="1">
    <location>
        <begin position="205"/>
        <end position="216"/>
    </location>
</feature>
<feature type="region of interest" description="Disordered" evidence="1">
    <location>
        <begin position="382"/>
        <end position="402"/>
    </location>
</feature>
<feature type="compositionally biased region" description="Basic and acidic residues" evidence="1">
    <location>
        <begin position="588"/>
        <end position="597"/>
    </location>
</feature>
<feature type="compositionally biased region" description="Basic and acidic residues" evidence="1">
    <location>
        <begin position="11"/>
        <end position="25"/>
    </location>
</feature>
<protein>
    <submittedName>
        <fullName evidence="2">Uncharacterized protein</fullName>
    </submittedName>
</protein>
<gene>
    <name evidence="2" type="ORF">CSUI_001919</name>
</gene>
<reference evidence="2 3" key="1">
    <citation type="journal article" date="2017" name="Int. J. Parasitol.">
        <title>The genome of the protozoan parasite Cystoisospora suis and a reverse vaccinology approach to identify vaccine candidates.</title>
        <authorList>
            <person name="Palmieri N."/>
            <person name="Shrestha A."/>
            <person name="Ruttkowski B."/>
            <person name="Beck T."/>
            <person name="Vogl C."/>
            <person name="Tomley F."/>
            <person name="Blake D.P."/>
            <person name="Joachim A."/>
        </authorList>
    </citation>
    <scope>NUCLEOTIDE SEQUENCE [LARGE SCALE GENOMIC DNA]</scope>
    <source>
        <strain evidence="2 3">Wien I</strain>
    </source>
</reference>
<dbReference type="GeneID" id="94425333"/>
<dbReference type="Proteomes" id="UP000221165">
    <property type="component" value="Unassembled WGS sequence"/>
</dbReference>
<feature type="compositionally biased region" description="Basic and acidic residues" evidence="1">
    <location>
        <begin position="343"/>
        <end position="353"/>
    </location>
</feature>
<feature type="compositionally biased region" description="Basic and acidic residues" evidence="1">
    <location>
        <begin position="159"/>
        <end position="182"/>
    </location>
</feature>
<feature type="compositionally biased region" description="Pro residues" evidence="1">
    <location>
        <begin position="249"/>
        <end position="258"/>
    </location>
</feature>
<evidence type="ECO:0000313" key="3">
    <source>
        <dbReference type="Proteomes" id="UP000221165"/>
    </source>
</evidence>
<feature type="region of interest" description="Disordered" evidence="1">
    <location>
        <begin position="707"/>
        <end position="810"/>
    </location>
</feature>
<feature type="compositionally biased region" description="Basic and acidic residues" evidence="1">
    <location>
        <begin position="97"/>
        <end position="148"/>
    </location>
</feature>
<organism evidence="2 3">
    <name type="scientific">Cystoisospora suis</name>
    <dbReference type="NCBI Taxonomy" id="483139"/>
    <lineage>
        <taxon>Eukaryota</taxon>
        <taxon>Sar</taxon>
        <taxon>Alveolata</taxon>
        <taxon>Apicomplexa</taxon>
        <taxon>Conoidasida</taxon>
        <taxon>Coccidia</taxon>
        <taxon>Eucoccidiorida</taxon>
        <taxon>Eimeriorina</taxon>
        <taxon>Sarcocystidae</taxon>
        <taxon>Cystoisospora</taxon>
    </lineage>
</organism>
<sequence length="1084" mass="122596">MSSSRAPLSAEKIEDDRKGKDKENDEHDDGDEDKKAHAAPVSSSTESGGHSLFSSTKKVFKRTAGRHHHHDKSSKSGSSSTKSPVDTSRKPPTGEGKSGKEETGGRKSESLMPRSESDGKPGKRKEVDGPHKQEQLLEHSKMDTPVDKADEDIPSEKLLQSKEFVDTKATGQDHRANKKQDSDQVVPRPLTPTLKMAEETAVNYQKEKEESHHLESSEGNPPSTSSPPPPSSCSTSSSSSHAFYSHSHPSPPVPPPEPKQGDGSSQQEEEERQHEREEDEVFVDANEGDIRPAFLSSKQQHGEEGELEERRSRKVGRSSPGRKGWLDDLLSPTSGTKGFPGTTEDHREEKNREAPSTSEDDEEETDLRKNCHYFVLSESCSPTFGGDPSTPEEETYSGQEKRRNGRKRGKCYRCPILQALWSDLSKMSLLRNFLLFLLSELLCLARACRRVWKICITWDSVFPFSPVLTACVYEPTEAMLKHPRRQLARLRREKLGTKRATSSDGRTAAGEPRRESIDEDHRDPSPNSPRLVEHDIPAASATRQEGPRQEGYRRLARRSSYDDAGEAGTERRGGRKLNTTTVHPTSLEGKEEKKRQLEKDIDEEAESISLLDMTPEEAAALTYALWNQSSFTREELPTLLEICVNALARVFTFGASLFFSLSKFATSDFSEDSRSQSPIDPAEVLEGLHEQPKQVASRVFEWLSTLQKTSPDPSPPDEEDEIVENRNLSGHRHAEKKSTLLNARKKLEKTLDDVSSETSSTSEKEESEETGERWGRRRRRLQRRLQEDDEEVDPYVRSSSSSFDETRTTDEDSLSHVAMSILKDILDLVMSGVYTAAMALKNVILSPGRRLIFSFKPTRQFFSFIKSEWESELKKRRKSSFKASTNTTTSDAQGTIDDGIDVGDPIKTMWHFFTWFLRQLLHFIRAAFLFLKDLFKMDALKKDLIQLKDDVLASLRGGEEGEEDALPGEGLTEKFPVLRFPLSFLLRQIDGLHSIERRLTPYKTHFTKGMKRMKHLTFILFFFLRQMDRFDKLRAQAARGVQTLVNSVNFLFFLLRQTVFQFLPMPIKVLVQIASLFSRDREAD</sequence>
<feature type="compositionally biased region" description="Low complexity" evidence="1">
    <location>
        <begin position="232"/>
        <end position="248"/>
    </location>
</feature>
<feature type="region of interest" description="Disordered" evidence="1">
    <location>
        <begin position="491"/>
        <end position="597"/>
    </location>
</feature>
<feature type="compositionally biased region" description="Polar residues" evidence="1">
    <location>
        <begin position="41"/>
        <end position="57"/>
    </location>
</feature>
<dbReference type="VEuPathDB" id="ToxoDB:CSUI_001919"/>
<accession>A0A2C6LB92</accession>
<feature type="compositionally biased region" description="Basic and acidic residues" evidence="1">
    <location>
        <begin position="300"/>
        <end position="311"/>
    </location>
</feature>
<dbReference type="EMBL" id="MIGC01000793">
    <property type="protein sequence ID" value="PHJ24226.1"/>
    <property type="molecule type" value="Genomic_DNA"/>
</dbReference>
<evidence type="ECO:0000313" key="2">
    <source>
        <dbReference type="EMBL" id="PHJ24226.1"/>
    </source>
</evidence>
<feature type="region of interest" description="Disordered" evidence="1">
    <location>
        <begin position="1"/>
        <end position="365"/>
    </location>
</feature>
<dbReference type="AlphaFoldDB" id="A0A2C6LB92"/>
<evidence type="ECO:0000256" key="1">
    <source>
        <dbReference type="SAM" id="MobiDB-lite"/>
    </source>
</evidence>